<dbReference type="AlphaFoldDB" id="A0A159Z982"/>
<evidence type="ECO:0000313" key="2">
    <source>
        <dbReference type="Proteomes" id="UP000076128"/>
    </source>
</evidence>
<keyword evidence="1" id="KW-0614">Plasmid</keyword>
<dbReference type="KEGG" id="daa:AKL17_2p0024"/>
<sequence length="44" mass="5012">MLTWRNGYGLGSETYVNVSRGTRAEVYVQNHSVSRASLRQQLLL</sequence>
<dbReference type="EMBL" id="CP012663">
    <property type="protein sequence ID" value="AMY72146.1"/>
    <property type="molecule type" value="Genomic_DNA"/>
</dbReference>
<gene>
    <name evidence="1" type="ORF">AKL17_2p0024</name>
</gene>
<keyword evidence="2" id="KW-1185">Reference proteome</keyword>
<accession>A0A159Z982</accession>
<organism evidence="1 2">
    <name type="scientific">Frigidibacter mobilis</name>
    <dbReference type="NCBI Taxonomy" id="1335048"/>
    <lineage>
        <taxon>Bacteria</taxon>
        <taxon>Pseudomonadati</taxon>
        <taxon>Pseudomonadota</taxon>
        <taxon>Alphaproteobacteria</taxon>
        <taxon>Rhodobacterales</taxon>
        <taxon>Paracoccaceae</taxon>
        <taxon>Frigidibacter</taxon>
    </lineage>
</organism>
<reference evidence="1 2" key="1">
    <citation type="submission" date="2015-09" db="EMBL/GenBank/DDBJ databases">
        <title>Complete genome sequence of Defluviimonas alba cai42t isolated from an oilfield in Xinjiang.</title>
        <authorList>
            <person name="Geng S."/>
            <person name="Pan X."/>
            <person name="Wu X."/>
        </authorList>
    </citation>
    <scope>NUCLEOTIDE SEQUENCE [LARGE SCALE GENOMIC DNA]</scope>
    <source>
        <strain evidence="2">cai42</strain>
        <plasmid evidence="2">cai42_Plasmidb</plasmid>
    </source>
</reference>
<protein>
    <submittedName>
        <fullName evidence="1">Uncharacterized protein</fullName>
    </submittedName>
</protein>
<proteinExistence type="predicted"/>
<name>A0A159Z982_9RHOB</name>
<evidence type="ECO:0000313" key="1">
    <source>
        <dbReference type="EMBL" id="AMY72146.1"/>
    </source>
</evidence>
<dbReference type="Proteomes" id="UP000076128">
    <property type="component" value="Plasmid pcai42B"/>
</dbReference>
<geneLocation type="plasmid" evidence="2">
    <name>cai42_Plasmidb</name>
</geneLocation>